<dbReference type="PANTHER" id="PTHR39083">
    <property type="entry name" value="CYCLIC DI-GMP-BINDING PROTEIN"/>
    <property type="match status" value="1"/>
</dbReference>
<accession>A0A0N7KXQ8</accession>
<comment type="subunit">
    <text evidence="6">Tightly associated with the cellulose synthase catalytic subunit.</text>
</comment>
<evidence type="ECO:0000256" key="4">
    <source>
        <dbReference type="ARBA" id="ARBA00022989"/>
    </source>
</evidence>
<evidence type="ECO:0000256" key="6">
    <source>
        <dbReference type="RuleBase" id="RU365021"/>
    </source>
</evidence>
<comment type="subcellular location">
    <subcellularLocation>
        <location evidence="6">Cell inner membrane</location>
    </subcellularLocation>
    <subcellularLocation>
        <location evidence="1">Cell membrane</location>
        <topology evidence="1">Single-pass membrane protein</topology>
    </subcellularLocation>
</comment>
<keyword evidence="4 6" id="KW-1133">Transmembrane helix</keyword>
<evidence type="ECO:0000256" key="1">
    <source>
        <dbReference type="ARBA" id="ARBA00004162"/>
    </source>
</evidence>
<dbReference type="AlphaFoldDB" id="A0A0N7KXQ8"/>
<reference evidence="8" key="1">
    <citation type="journal article" date="2015" name="Proc. Natl. Acad. Sci. U.S.A.">
        <title>Bacterial clade with the ribosomal RNA operon on a small plasmid rather than the chromosome.</title>
        <authorList>
            <person name="Anda M."/>
            <person name="Ohtsubo Y."/>
            <person name="Okubo T."/>
            <person name="Sugawara M."/>
            <person name="Nagata Y."/>
            <person name="Tsuda M."/>
            <person name="Minamisawa K."/>
            <person name="Mitsui H."/>
        </authorList>
    </citation>
    <scope>NUCLEOTIDE SEQUENCE</scope>
    <source>
        <strain evidence="8">JCM 14755</strain>
    </source>
</reference>
<feature type="chain" id="PRO_5015214541" description="Cyclic di-GMP-binding protein" evidence="6">
    <location>
        <begin position="27"/>
        <end position="803"/>
    </location>
</feature>
<keyword evidence="6" id="KW-0973">c-di-GMP</keyword>
<evidence type="ECO:0000256" key="2">
    <source>
        <dbReference type="ARBA" id="ARBA00022475"/>
    </source>
</evidence>
<comment type="similarity">
    <text evidence="6">Belongs to the AcsB/BcsB family.</text>
</comment>
<comment type="pathway">
    <text evidence="6">Glycan metabolism; bacterial cellulose biosynthesis.</text>
</comment>
<dbReference type="GO" id="GO:0005886">
    <property type="term" value="C:plasma membrane"/>
    <property type="evidence" value="ECO:0007669"/>
    <property type="project" value="UniProtKB-SubCell"/>
</dbReference>
<keyword evidence="2 6" id="KW-1003">Cell membrane</keyword>
<evidence type="ECO:0000256" key="5">
    <source>
        <dbReference type="ARBA" id="ARBA00023136"/>
    </source>
</evidence>
<dbReference type="InterPro" id="IPR018513">
    <property type="entry name" value="Cell_synthase_bac"/>
</dbReference>
<evidence type="ECO:0000256" key="7">
    <source>
        <dbReference type="SAM" id="MobiDB-lite"/>
    </source>
</evidence>
<keyword evidence="3 6" id="KW-0812">Transmembrane</keyword>
<feature type="compositionally biased region" description="Pro residues" evidence="7">
    <location>
        <begin position="51"/>
        <end position="63"/>
    </location>
</feature>
<sequence>MRMTLSRLAARALLSMLVLTGAPALAQQSSPFDMSGERPAEPAPVEQAPAPAAPPAPAQPAPAAPQNAPVAAPPASQPAQTSPAPAQAAATSGRRFIVPFERLNLPGEIARRAWSLYLTPEEAGAAATFNLGYQNAIFVAPESSRLRVSINGSMLVDEPIASSDGVSDMQIDVPPGVLKTGYNLVVFEASMRHRTDCSISSTYDLWTEITPARTFLDYADPDTVRMRRLDDLRGLGADSAGRTRFSIVVPPSEVASAVEPLTKLAQGMSLLASMPNQSVRVLDALPSDAAEGEIVVLLGPAAPLRRLVPSLPEQVGSAATLDFVDGVMPNRSVLVLSGPGWADVNAAMRQITAPSERPISVQRTVLSYAGWVYPDPPFVMGAASIPLSELGVTTTEFSGRRFNTSFNIGVPSDFYAADYGEAQLILDAAYSQDILPGSHLDIYVNGNIATTVPLGAGAGAILRQLPVNVTMRHFRPGINEIAIETVLLTESDAVCAPGASAGDAVRFALFDTSSFDIPNFARIGTQPNLPAVSGTGFPYNRATEPVPLILDRGSSATLSAAATFLARLSLSAGRIIDLDSTAPLTSLPGRGAIFVNTLPQVPVGVLATVGISEQARTSGTVAPGAMPTSAGTAAAMDRWSSQVGTNWLRPLERVSEWLSDTFDLSFDTLRLLPGSSGPYTPPPGTSAMIAQGISPDGGGSWLLVTAPTDEELQSGMETMTEYDNWPLLQGRLTSFSPATDSFTNVPVASVEFVQTQALSYTNFRLIAANALSENILLYAAMLFIFSAILGIATTLLARRLGRH</sequence>
<dbReference type="OrthoDB" id="7615145at2"/>
<dbReference type="GO" id="GO:0006011">
    <property type="term" value="P:UDP-alpha-D-glucose metabolic process"/>
    <property type="evidence" value="ECO:0007669"/>
    <property type="project" value="InterPro"/>
</dbReference>
<protein>
    <recommendedName>
        <fullName evidence="6">Cyclic di-GMP-binding protein</fullName>
    </recommendedName>
    <alternativeName>
        <fullName evidence="6">Cellulose synthase regulatory subunit</fullName>
    </alternativeName>
</protein>
<dbReference type="RefSeq" id="WP_062226651.1">
    <property type="nucleotide sequence ID" value="NZ_BBWR01000003.1"/>
</dbReference>
<dbReference type="Pfam" id="PF03170">
    <property type="entry name" value="BcsB"/>
    <property type="match status" value="1"/>
</dbReference>
<keyword evidence="6" id="KW-0732">Signal</keyword>
<dbReference type="Gene3D" id="2.60.120.260">
    <property type="entry name" value="Galactose-binding domain-like"/>
    <property type="match status" value="2"/>
</dbReference>
<dbReference type="UniPathway" id="UPA00694"/>
<organism evidence="8">
    <name type="scientific">Aureimonas frigidaquae</name>
    <dbReference type="NCBI Taxonomy" id="424757"/>
    <lineage>
        <taxon>Bacteria</taxon>
        <taxon>Pseudomonadati</taxon>
        <taxon>Pseudomonadota</taxon>
        <taxon>Alphaproteobacteria</taxon>
        <taxon>Hyphomicrobiales</taxon>
        <taxon>Aurantimonadaceae</taxon>
        <taxon>Aureimonas</taxon>
    </lineage>
</organism>
<feature type="compositionally biased region" description="Low complexity" evidence="7">
    <location>
        <begin position="77"/>
        <end position="90"/>
    </location>
</feature>
<evidence type="ECO:0000313" key="8">
    <source>
        <dbReference type="EMBL" id="BAT27601.1"/>
    </source>
</evidence>
<feature type="transmembrane region" description="Helical" evidence="6">
    <location>
        <begin position="775"/>
        <end position="797"/>
    </location>
</feature>
<dbReference type="GO" id="GO:0030244">
    <property type="term" value="P:cellulose biosynthetic process"/>
    <property type="evidence" value="ECO:0007669"/>
    <property type="project" value="UniProtKB-KW"/>
</dbReference>
<keyword evidence="6" id="KW-0135">Cellulose biosynthesis</keyword>
<feature type="signal peptide" evidence="6">
    <location>
        <begin position="1"/>
        <end position="26"/>
    </location>
</feature>
<keyword evidence="6" id="KW-0997">Cell inner membrane</keyword>
<dbReference type="EMBL" id="LC066375">
    <property type="protein sequence ID" value="BAT27601.1"/>
    <property type="molecule type" value="Genomic_DNA"/>
</dbReference>
<comment type="function">
    <text evidence="6">Binds the cellulose synthase activator, bis-(3'-5') cyclic diguanylic acid (c-di-GMP).</text>
</comment>
<feature type="region of interest" description="Disordered" evidence="7">
    <location>
        <begin position="28"/>
        <end position="90"/>
    </location>
</feature>
<evidence type="ECO:0000256" key="3">
    <source>
        <dbReference type="ARBA" id="ARBA00022692"/>
    </source>
</evidence>
<proteinExistence type="inferred from homology"/>
<name>A0A0N7KXQ8_9HYPH</name>
<keyword evidence="5 6" id="KW-0472">Membrane</keyword>
<dbReference type="PANTHER" id="PTHR39083:SF1">
    <property type="entry name" value="CYCLIC DI-GMP-BINDING PROTEIN"/>
    <property type="match status" value="1"/>
</dbReference>